<dbReference type="HOGENOM" id="CLU_039379_1_1_14"/>
<dbReference type="GeneID" id="31507870"/>
<comment type="catalytic activity">
    <reaction evidence="1 10">
        <text>a fatty acyl-[ACP] + phosphate = an acyl phosphate + holo-[ACP]</text>
        <dbReference type="Rhea" id="RHEA:42292"/>
        <dbReference type="Rhea" id="RHEA-COMP:9685"/>
        <dbReference type="Rhea" id="RHEA-COMP:14125"/>
        <dbReference type="ChEBI" id="CHEBI:43474"/>
        <dbReference type="ChEBI" id="CHEBI:59918"/>
        <dbReference type="ChEBI" id="CHEBI:64479"/>
        <dbReference type="ChEBI" id="CHEBI:138651"/>
        <dbReference type="EC" id="2.3.1.274"/>
    </reaction>
</comment>
<keyword evidence="11" id="KW-0012">Acyltransferase</keyword>
<dbReference type="InterPro" id="IPR012281">
    <property type="entry name" value="Phospholipid_synth_PlsX-like"/>
</dbReference>
<comment type="subunit">
    <text evidence="9 10">Homodimer. Probably interacts with PlsY.</text>
</comment>
<comment type="subcellular location">
    <subcellularLocation>
        <location evidence="10">Cytoplasm</location>
    </subcellularLocation>
    <text evidence="10">Associated with the membrane possibly through PlsY.</text>
</comment>
<sequence>MYRIAFDVNGNDNGVSAAVSASVQFLKDNDDYEIILVGDESSINVELKKIEGIPDSLRIVNNPNLPSDVKNIHKSLRENTSMNTAIDLVVDGKADAVISSGDSGTYLACATFKLKRLQGVSRSAFMPLMPTVVGRKFLLLDVGANIECKSEYLVEWAKIANVYARTLLNIVNPRVSLINIGTEDYKGLEIVKEASQLLKDNKFINYIGYTEPRYLLDGATDVAVIDGYGGNLVLKSLEGAILSFKNLLKDKIMAKPIRKFGYLFLKGAFKDVAETLDYRNVGAAWLIGLNGLSIKCHGNSDTKAYLGALNQIKLVIKNNVLEAIKKELNDQPNE</sequence>
<comment type="pathway">
    <text evidence="10">Lipid metabolism; phospholipid metabolism.</text>
</comment>
<evidence type="ECO:0000313" key="11">
    <source>
        <dbReference type="EMBL" id="AIA33897.1"/>
    </source>
</evidence>
<evidence type="ECO:0000256" key="1">
    <source>
        <dbReference type="ARBA" id="ARBA00001232"/>
    </source>
</evidence>
<dbReference type="RefSeq" id="WP_013456463.1">
    <property type="nucleotide sequence ID" value="NZ_CP005933.1"/>
</dbReference>
<dbReference type="EMBL" id="CP005933">
    <property type="protein sequence ID" value="AIA33897.1"/>
    <property type="molecule type" value="Genomic_DNA"/>
</dbReference>
<evidence type="ECO:0000256" key="6">
    <source>
        <dbReference type="ARBA" id="ARBA00023209"/>
    </source>
</evidence>
<dbReference type="SUPFAM" id="SSF53659">
    <property type="entry name" value="Isocitrate/Isopropylmalate dehydrogenase-like"/>
    <property type="match status" value="1"/>
</dbReference>
<dbReference type="PIRSF" id="PIRSF002465">
    <property type="entry name" value="Phsphlp_syn_PlsX"/>
    <property type="match status" value="1"/>
</dbReference>
<evidence type="ECO:0000256" key="7">
    <source>
        <dbReference type="ARBA" id="ARBA00023264"/>
    </source>
</evidence>
<evidence type="ECO:0000256" key="8">
    <source>
        <dbReference type="ARBA" id="ARBA00024069"/>
    </source>
</evidence>
<dbReference type="UniPathway" id="UPA00085"/>
<comment type="similarity">
    <text evidence="10">Belongs to the PlsX family.</text>
</comment>
<keyword evidence="7 10" id="KW-1208">Phospholipid metabolism</keyword>
<dbReference type="Gene3D" id="3.40.718.10">
    <property type="entry name" value="Isopropylmalate Dehydrogenase"/>
    <property type="match status" value="1"/>
</dbReference>
<keyword evidence="3 10" id="KW-0444">Lipid biosynthesis</keyword>
<evidence type="ECO:0000256" key="10">
    <source>
        <dbReference type="HAMAP-Rule" id="MF_00019"/>
    </source>
</evidence>
<accession>A0A059Y8E5</accession>
<evidence type="ECO:0000256" key="5">
    <source>
        <dbReference type="ARBA" id="ARBA00023098"/>
    </source>
</evidence>
<keyword evidence="2 10" id="KW-0963">Cytoplasm</keyword>
<comment type="function">
    <text evidence="10">Catalyzes the reversible formation of acyl-phosphate (acyl-PO(4)) from acyl-[acyl-carrier-protein] (acyl-ACP). This enzyme utilizes acyl-ACP as fatty acyl donor, but not acyl-CoA.</text>
</comment>
<dbReference type="KEGG" id="mbq:K668_01565"/>
<evidence type="ECO:0000313" key="12">
    <source>
        <dbReference type="Proteomes" id="UP000027182"/>
    </source>
</evidence>
<dbReference type="GO" id="GO:0043811">
    <property type="term" value="F:phosphate:acyl-[acyl carrier protein] acyltransferase activity"/>
    <property type="evidence" value="ECO:0007669"/>
    <property type="project" value="UniProtKB-UniRule"/>
</dbReference>
<dbReference type="GO" id="GO:0008654">
    <property type="term" value="P:phospholipid biosynthetic process"/>
    <property type="evidence" value="ECO:0007669"/>
    <property type="project" value="UniProtKB-KW"/>
</dbReference>
<dbReference type="GO" id="GO:0005737">
    <property type="term" value="C:cytoplasm"/>
    <property type="evidence" value="ECO:0007669"/>
    <property type="project" value="UniProtKB-SubCell"/>
</dbReference>
<organism evidence="11 12">
    <name type="scientific">Mycoplasmopsis bovis CQ-W70</name>
    <dbReference type="NCBI Taxonomy" id="1316930"/>
    <lineage>
        <taxon>Bacteria</taxon>
        <taxon>Bacillati</taxon>
        <taxon>Mycoplasmatota</taxon>
        <taxon>Mycoplasmoidales</taxon>
        <taxon>Metamycoplasmataceae</taxon>
        <taxon>Mycoplasmopsis</taxon>
    </lineage>
</organism>
<keyword evidence="5 10" id="KW-0443">Lipid metabolism</keyword>
<dbReference type="InterPro" id="IPR003664">
    <property type="entry name" value="FA_synthesis"/>
</dbReference>
<name>A0A059Y8E5_MYCBV</name>
<dbReference type="PATRIC" id="fig|1316930.3.peg.325"/>
<evidence type="ECO:0000256" key="9">
    <source>
        <dbReference type="ARBA" id="ARBA00046608"/>
    </source>
</evidence>
<gene>
    <name evidence="10" type="primary">plsX</name>
    <name evidence="11" type="ORF">K668_01565</name>
</gene>
<protein>
    <recommendedName>
        <fullName evidence="8 10">Phosphate acyltransferase</fullName>
        <ecNumber evidence="8 10">2.3.1.274</ecNumber>
    </recommendedName>
    <alternativeName>
        <fullName evidence="10">Acyl-ACP phosphotransacylase</fullName>
    </alternativeName>
    <alternativeName>
        <fullName evidence="10">Acyl-[acyl-carrier-protein]--phosphate acyltransferase</fullName>
    </alternativeName>
    <alternativeName>
        <fullName evidence="10">Phosphate-acyl-ACP acyltransferase</fullName>
    </alternativeName>
</protein>
<dbReference type="PANTHER" id="PTHR30100:SF1">
    <property type="entry name" value="PHOSPHATE ACYLTRANSFERASE"/>
    <property type="match status" value="1"/>
</dbReference>
<proteinExistence type="inferred from homology"/>
<dbReference type="EC" id="2.3.1.274" evidence="8 10"/>
<dbReference type="NCBIfam" id="TIGR00182">
    <property type="entry name" value="plsX"/>
    <property type="match status" value="1"/>
</dbReference>
<dbReference type="PANTHER" id="PTHR30100">
    <property type="entry name" value="FATTY ACID/PHOSPHOLIPID SYNTHESIS PROTEIN PLSX"/>
    <property type="match status" value="1"/>
</dbReference>
<keyword evidence="6 10" id="KW-0594">Phospholipid biosynthesis</keyword>
<evidence type="ECO:0000256" key="4">
    <source>
        <dbReference type="ARBA" id="ARBA00022679"/>
    </source>
</evidence>
<reference evidence="11 12" key="1">
    <citation type="submission" date="2013-04" db="EMBL/GenBank/DDBJ databases">
        <authorList>
            <person name="Lin L."/>
            <person name="Zeng Z."/>
            <person name="Xie J."/>
            <person name="Luo L."/>
            <person name="Yang Z."/>
            <person name="Liang W."/>
            <person name="Lin H."/>
            <person name="Dong C."/>
            <person name="Sun Y."/>
        </authorList>
    </citation>
    <scope>NUCLEOTIDE SEQUENCE [LARGE SCALE GENOMIC DNA]</scope>
    <source>
        <strain evidence="11 12">CQ-W70</strain>
    </source>
</reference>
<keyword evidence="4 10" id="KW-0808">Transferase</keyword>
<evidence type="ECO:0000256" key="2">
    <source>
        <dbReference type="ARBA" id="ARBA00022490"/>
    </source>
</evidence>
<dbReference type="Pfam" id="PF02504">
    <property type="entry name" value="FA_synthesis"/>
    <property type="match status" value="1"/>
</dbReference>
<dbReference type="HAMAP" id="MF_00019">
    <property type="entry name" value="PlsX"/>
    <property type="match status" value="1"/>
</dbReference>
<evidence type="ECO:0000256" key="3">
    <source>
        <dbReference type="ARBA" id="ARBA00022516"/>
    </source>
</evidence>
<dbReference type="Proteomes" id="UP000027182">
    <property type="component" value="Chromosome"/>
</dbReference>
<dbReference type="AlphaFoldDB" id="A0A059Y8E5"/>
<dbReference type="GO" id="GO:0006633">
    <property type="term" value="P:fatty acid biosynthetic process"/>
    <property type="evidence" value="ECO:0007669"/>
    <property type="project" value="UniProtKB-UniRule"/>
</dbReference>